<protein>
    <submittedName>
        <fullName evidence="2">Uncharacterized protein</fullName>
    </submittedName>
</protein>
<keyword evidence="3" id="KW-1185">Reference proteome</keyword>
<dbReference type="HOGENOM" id="CLU_1460302_0_0_12"/>
<keyword evidence="1" id="KW-1133">Transmembrane helix</keyword>
<evidence type="ECO:0000256" key="1">
    <source>
        <dbReference type="SAM" id="Phobius"/>
    </source>
</evidence>
<feature type="transmembrane region" description="Helical" evidence="1">
    <location>
        <begin position="52"/>
        <end position="71"/>
    </location>
</feature>
<dbReference type="Proteomes" id="UP000018680">
    <property type="component" value="Chromosome"/>
</dbReference>
<evidence type="ECO:0000313" key="3">
    <source>
        <dbReference type="Proteomes" id="UP000018680"/>
    </source>
</evidence>
<dbReference type="KEGG" id="slr:L21SP2_3050"/>
<evidence type="ECO:0000313" key="2">
    <source>
        <dbReference type="EMBL" id="AHC16394.1"/>
    </source>
</evidence>
<gene>
    <name evidence="2" type="ORF">L21SP2_3050</name>
</gene>
<dbReference type="RefSeq" id="WP_024269291.1">
    <property type="nucleotide sequence ID" value="NC_023035.1"/>
</dbReference>
<feature type="transmembrane region" description="Helical" evidence="1">
    <location>
        <begin position="28"/>
        <end position="46"/>
    </location>
</feature>
<accession>V5WLE3</accession>
<sequence>MIKIRSRIQEGYDKNGDFVVQRKRISRIFNAVLLVILSGAVITAVVSESTVFNTGGIIIFTLVFAVTLFNTGENKIYRFSRQNGTFILIHSFLALPLKKIELPLSAISFVALNGVEFDLKSSRRQNPGIYKLQVVMNLEKLEDNRDEVDSRITIEDSTAAEELDASGRALAGFLGVDFNSDLRRD</sequence>
<organism evidence="2 3">
    <name type="scientific">Salinispira pacifica</name>
    <dbReference type="NCBI Taxonomy" id="1307761"/>
    <lineage>
        <taxon>Bacteria</taxon>
        <taxon>Pseudomonadati</taxon>
        <taxon>Spirochaetota</taxon>
        <taxon>Spirochaetia</taxon>
        <taxon>Spirochaetales</taxon>
        <taxon>Spirochaetaceae</taxon>
        <taxon>Salinispira</taxon>
    </lineage>
</organism>
<proteinExistence type="predicted"/>
<reference evidence="2 3" key="1">
    <citation type="journal article" date="2015" name="Stand. Genomic Sci.">
        <title>Complete genome sequence and description of Salinispira pacifica gen. nov., sp. nov., a novel spirochaete isolated form a hypersaline microbial mat.</title>
        <authorList>
            <person name="Ben Hania W."/>
            <person name="Joseph M."/>
            <person name="Schumann P."/>
            <person name="Bunk B."/>
            <person name="Fiebig A."/>
            <person name="Sproer C."/>
            <person name="Klenk H.P."/>
            <person name="Fardeau M.L."/>
            <person name="Spring S."/>
        </authorList>
    </citation>
    <scope>NUCLEOTIDE SEQUENCE [LARGE SCALE GENOMIC DNA]</scope>
    <source>
        <strain evidence="2 3">L21-RPul-D2</strain>
    </source>
</reference>
<keyword evidence="1" id="KW-0812">Transmembrane</keyword>
<keyword evidence="1" id="KW-0472">Membrane</keyword>
<name>V5WLE3_9SPIO</name>
<dbReference type="EMBL" id="CP006939">
    <property type="protein sequence ID" value="AHC16394.1"/>
    <property type="molecule type" value="Genomic_DNA"/>
</dbReference>
<dbReference type="AlphaFoldDB" id="V5WLE3"/>